<dbReference type="GO" id="GO:0046872">
    <property type="term" value="F:metal ion binding"/>
    <property type="evidence" value="ECO:0007669"/>
    <property type="project" value="UniProtKB-KW"/>
</dbReference>
<dbReference type="Pfam" id="PF04055">
    <property type="entry name" value="Radical_SAM"/>
    <property type="match status" value="1"/>
</dbReference>
<sequence>TKETVNQLSQFVKNYYPHIANLNITWYGGEPLLEVDLIKEITQQLKQAVKPDCHYEATIVTNGFLLTPSIAQTLKQCGIKSAQITIDGSKADHDSRRIPPNGKPTFEKILDNISLVSDILNITIRINADKTNMLNASELFSHLEKRSLKDKVKFYISPVTDFNSPISDMGSCFTPQEFSSAEMDFYKIAIQRGFTIDPLRERFGIGICGAVSLNSFVVDPLGNLYKCWDDIGITDEIVGSIYDPPELTSNIIKWLSYNPQHEGCSECSVFPICMGGCPRLIVHDKEPLCETFKYNLSARVNLLQDLQSND</sequence>
<protein>
    <submittedName>
        <fullName evidence="8">SPASM domain-containing protein</fullName>
    </submittedName>
</protein>
<comment type="cofactor">
    <cofactor evidence="1">
        <name>[4Fe-4S] cluster</name>
        <dbReference type="ChEBI" id="CHEBI:49883"/>
    </cofactor>
</comment>
<dbReference type="CDD" id="cd01335">
    <property type="entry name" value="Radical_SAM"/>
    <property type="match status" value="1"/>
</dbReference>
<evidence type="ECO:0000313" key="8">
    <source>
        <dbReference type="EMBL" id="MBF4807182.1"/>
    </source>
</evidence>
<dbReference type="InterPro" id="IPR058240">
    <property type="entry name" value="rSAM_sf"/>
</dbReference>
<keyword evidence="5" id="KW-0408">Iron</keyword>
<feature type="domain" description="Radical SAM core" evidence="7">
    <location>
        <begin position="22"/>
        <end position="125"/>
    </location>
</feature>
<dbReference type="Proteomes" id="UP000698335">
    <property type="component" value="Unassembled WGS sequence"/>
</dbReference>
<dbReference type="PANTHER" id="PTHR43787:SF3">
    <property type="entry name" value="ARYLSULFATASE REGULATORY PROTEIN"/>
    <property type="match status" value="1"/>
</dbReference>
<evidence type="ECO:0000256" key="4">
    <source>
        <dbReference type="ARBA" id="ARBA00022723"/>
    </source>
</evidence>
<dbReference type="EMBL" id="JABZGW010000007">
    <property type="protein sequence ID" value="MBF4807182.1"/>
    <property type="molecule type" value="Genomic_DNA"/>
</dbReference>
<dbReference type="PANTHER" id="PTHR43787">
    <property type="entry name" value="FEMO COFACTOR BIOSYNTHESIS PROTEIN NIFB-RELATED"/>
    <property type="match status" value="1"/>
</dbReference>
<name>A0A930W2E8_9ACTN</name>
<dbReference type="SUPFAM" id="SSF102114">
    <property type="entry name" value="Radical SAM enzymes"/>
    <property type="match status" value="1"/>
</dbReference>
<reference evidence="8" key="1">
    <citation type="submission" date="2020-04" db="EMBL/GenBank/DDBJ databases">
        <title>Deep metagenomics examines the oral microbiome during advanced dental caries in children, revealing novel taxa and co-occurrences with host molecules.</title>
        <authorList>
            <person name="Baker J.L."/>
            <person name="Morton J.T."/>
            <person name="Dinis M."/>
            <person name="Alvarez R."/>
            <person name="Tran N.C."/>
            <person name="Knight R."/>
            <person name="Edlund A."/>
        </authorList>
    </citation>
    <scope>NUCLEOTIDE SEQUENCE</scope>
    <source>
        <strain evidence="8">JCVI_38_bin.5</strain>
    </source>
</reference>
<dbReference type="InterPro" id="IPR007197">
    <property type="entry name" value="rSAM"/>
</dbReference>
<dbReference type="InterPro" id="IPR013785">
    <property type="entry name" value="Aldolase_TIM"/>
</dbReference>
<dbReference type="NCBIfam" id="TIGR04085">
    <property type="entry name" value="rSAM_more_4Fe4S"/>
    <property type="match status" value="1"/>
</dbReference>
<accession>A0A930W2E8</accession>
<evidence type="ECO:0000256" key="5">
    <source>
        <dbReference type="ARBA" id="ARBA00023004"/>
    </source>
</evidence>
<dbReference type="AlphaFoldDB" id="A0A930W2E8"/>
<evidence type="ECO:0000256" key="2">
    <source>
        <dbReference type="ARBA" id="ARBA00022485"/>
    </source>
</evidence>
<dbReference type="GO" id="GO:0051539">
    <property type="term" value="F:4 iron, 4 sulfur cluster binding"/>
    <property type="evidence" value="ECO:0007669"/>
    <property type="project" value="UniProtKB-KW"/>
</dbReference>
<proteinExistence type="predicted"/>
<keyword evidence="3" id="KW-0949">S-adenosyl-L-methionine</keyword>
<keyword evidence="2" id="KW-0004">4Fe-4S</keyword>
<dbReference type="GO" id="GO:0003824">
    <property type="term" value="F:catalytic activity"/>
    <property type="evidence" value="ECO:0007669"/>
    <property type="project" value="InterPro"/>
</dbReference>
<comment type="caution">
    <text evidence="8">The sequence shown here is derived from an EMBL/GenBank/DDBJ whole genome shotgun (WGS) entry which is preliminary data.</text>
</comment>
<gene>
    <name evidence="8" type="ORF">HXK26_00550</name>
</gene>
<keyword evidence="4" id="KW-0479">Metal-binding</keyword>
<dbReference type="InterPro" id="IPR023885">
    <property type="entry name" value="4Fe4S-binding_SPASM_dom"/>
</dbReference>
<evidence type="ECO:0000256" key="3">
    <source>
        <dbReference type="ARBA" id="ARBA00022691"/>
    </source>
</evidence>
<organism evidence="8 9">
    <name type="scientific">Lancefieldella rimae</name>
    <dbReference type="NCBI Taxonomy" id="1383"/>
    <lineage>
        <taxon>Bacteria</taxon>
        <taxon>Bacillati</taxon>
        <taxon>Actinomycetota</taxon>
        <taxon>Coriobacteriia</taxon>
        <taxon>Coriobacteriales</taxon>
        <taxon>Atopobiaceae</taxon>
        <taxon>Lancefieldella</taxon>
    </lineage>
</organism>
<dbReference type="Gene3D" id="3.20.20.70">
    <property type="entry name" value="Aldolase class I"/>
    <property type="match status" value="1"/>
</dbReference>
<evidence type="ECO:0000256" key="1">
    <source>
        <dbReference type="ARBA" id="ARBA00001966"/>
    </source>
</evidence>
<evidence type="ECO:0000259" key="7">
    <source>
        <dbReference type="Pfam" id="PF04055"/>
    </source>
</evidence>
<keyword evidence="6" id="KW-0411">Iron-sulfur</keyword>
<evidence type="ECO:0000256" key="6">
    <source>
        <dbReference type="ARBA" id="ARBA00023014"/>
    </source>
</evidence>
<evidence type="ECO:0000313" key="9">
    <source>
        <dbReference type="Proteomes" id="UP000698335"/>
    </source>
</evidence>
<feature type="non-terminal residue" evidence="8">
    <location>
        <position position="1"/>
    </location>
</feature>